<dbReference type="GO" id="GO:0005886">
    <property type="term" value="C:plasma membrane"/>
    <property type="evidence" value="ECO:0007669"/>
    <property type="project" value="UniProtKB-SubCell"/>
</dbReference>
<dbReference type="GO" id="GO:0042918">
    <property type="term" value="P:alkanesulfonate transmembrane transport"/>
    <property type="evidence" value="ECO:0007669"/>
    <property type="project" value="UniProtKB-ARBA"/>
</dbReference>
<comment type="caution">
    <text evidence="9">The sequence shown here is derived from an EMBL/GenBank/DDBJ whole genome shotgun (WGS) entry which is preliminary data.</text>
</comment>
<dbReference type="InterPro" id="IPR000515">
    <property type="entry name" value="MetI-like"/>
</dbReference>
<feature type="transmembrane region" description="Helical" evidence="7">
    <location>
        <begin position="26"/>
        <end position="44"/>
    </location>
</feature>
<dbReference type="CDD" id="cd06261">
    <property type="entry name" value="TM_PBP2"/>
    <property type="match status" value="1"/>
</dbReference>
<feature type="transmembrane region" description="Helical" evidence="7">
    <location>
        <begin position="234"/>
        <end position="253"/>
    </location>
</feature>
<evidence type="ECO:0000313" key="10">
    <source>
        <dbReference type="Proteomes" id="UP000216429"/>
    </source>
</evidence>
<dbReference type="Gene3D" id="1.10.3720.10">
    <property type="entry name" value="MetI-like"/>
    <property type="match status" value="1"/>
</dbReference>
<dbReference type="AlphaFoldDB" id="A0A261VEG4"/>
<evidence type="ECO:0000256" key="2">
    <source>
        <dbReference type="ARBA" id="ARBA00022448"/>
    </source>
</evidence>
<keyword evidence="5 7" id="KW-1133">Transmembrane helix</keyword>
<dbReference type="Proteomes" id="UP000216429">
    <property type="component" value="Unassembled WGS sequence"/>
</dbReference>
<evidence type="ECO:0000256" key="7">
    <source>
        <dbReference type="RuleBase" id="RU363032"/>
    </source>
</evidence>
<keyword evidence="4 7" id="KW-0812">Transmembrane</keyword>
<dbReference type="InterPro" id="IPR035906">
    <property type="entry name" value="MetI-like_sf"/>
</dbReference>
<evidence type="ECO:0000256" key="4">
    <source>
        <dbReference type="ARBA" id="ARBA00022692"/>
    </source>
</evidence>
<keyword evidence="6 7" id="KW-0472">Membrane</keyword>
<comment type="subcellular location">
    <subcellularLocation>
        <location evidence="1 7">Cell membrane</location>
        <topology evidence="1 7">Multi-pass membrane protein</topology>
    </subcellularLocation>
</comment>
<sequence>MITNSTPLESYSPASKQLSPAYFSRLIAPGALLLLWQIAVWQGWLDQRLFSSPIQVAQTLWQLARSGELGEHLLTSLWRAGAGLALGLVLGVALALVAGLSRQGENAVDALLQMGRTLPHLALVPLFILWFGIGEAPKIGLVTLGCIFPIYLNLFSGIRGVDRKILEVAQTLGLSRSEQILHIILPGALPSFLVGLRYALSIAWLSLVVGEQINASSGIGYLAMTARDYMRTDIIMSCLLVYALLGLATDALVRHAERRLLAWRPSVLKS</sequence>
<evidence type="ECO:0000256" key="6">
    <source>
        <dbReference type="ARBA" id="ARBA00023136"/>
    </source>
</evidence>
<feature type="transmembrane region" description="Helical" evidence="7">
    <location>
        <begin position="139"/>
        <end position="158"/>
    </location>
</feature>
<evidence type="ECO:0000259" key="8">
    <source>
        <dbReference type="PROSITE" id="PS50928"/>
    </source>
</evidence>
<gene>
    <name evidence="9" type="ORF">CAL22_19515</name>
</gene>
<name>A0A261VEG4_9BORD</name>
<evidence type="ECO:0000313" key="9">
    <source>
        <dbReference type="EMBL" id="OZI71970.1"/>
    </source>
</evidence>
<dbReference type="Pfam" id="PF00528">
    <property type="entry name" value="BPD_transp_1"/>
    <property type="match status" value="1"/>
</dbReference>
<evidence type="ECO:0000256" key="5">
    <source>
        <dbReference type="ARBA" id="ARBA00022989"/>
    </source>
</evidence>
<keyword evidence="3" id="KW-1003">Cell membrane</keyword>
<organism evidence="9 10">
    <name type="scientific">Bordetella genomosp. 12</name>
    <dbReference type="NCBI Taxonomy" id="463035"/>
    <lineage>
        <taxon>Bacteria</taxon>
        <taxon>Pseudomonadati</taxon>
        <taxon>Pseudomonadota</taxon>
        <taxon>Betaproteobacteria</taxon>
        <taxon>Burkholderiales</taxon>
        <taxon>Alcaligenaceae</taxon>
        <taxon>Bordetella</taxon>
    </lineage>
</organism>
<feature type="transmembrane region" description="Helical" evidence="7">
    <location>
        <begin position="77"/>
        <end position="98"/>
    </location>
</feature>
<keyword evidence="10" id="KW-1185">Reference proteome</keyword>
<dbReference type="FunFam" id="1.10.3720.10:FF:000003">
    <property type="entry name" value="Aliphatic sulfonate ABC transporter permease"/>
    <property type="match status" value="1"/>
</dbReference>
<feature type="transmembrane region" description="Helical" evidence="7">
    <location>
        <begin position="110"/>
        <end position="133"/>
    </location>
</feature>
<dbReference type="PROSITE" id="PS50928">
    <property type="entry name" value="ABC_TM1"/>
    <property type="match status" value="1"/>
</dbReference>
<protein>
    <submittedName>
        <fullName evidence="9">ABC transporter permease</fullName>
    </submittedName>
</protein>
<dbReference type="PANTHER" id="PTHR30151:SF38">
    <property type="entry name" value="ALIPHATIC SULFONATES TRANSPORT PERMEASE PROTEIN SSUC-RELATED"/>
    <property type="match status" value="1"/>
</dbReference>
<feature type="domain" description="ABC transmembrane type-1" evidence="8">
    <location>
        <begin position="73"/>
        <end position="253"/>
    </location>
</feature>
<dbReference type="EMBL" id="NEVU01000003">
    <property type="protein sequence ID" value="OZI71970.1"/>
    <property type="molecule type" value="Genomic_DNA"/>
</dbReference>
<evidence type="ECO:0000256" key="3">
    <source>
        <dbReference type="ARBA" id="ARBA00022475"/>
    </source>
</evidence>
<keyword evidence="2 7" id="KW-0813">Transport</keyword>
<dbReference type="OrthoDB" id="8138334at2"/>
<reference evidence="10" key="1">
    <citation type="submission" date="2017-05" db="EMBL/GenBank/DDBJ databases">
        <title>Complete and WGS of Bordetella genogroups.</title>
        <authorList>
            <person name="Spilker T."/>
            <person name="Lipuma J."/>
        </authorList>
    </citation>
    <scope>NUCLEOTIDE SEQUENCE [LARGE SCALE GENOMIC DNA]</scope>
    <source>
        <strain evidence="10">AU6712</strain>
    </source>
</reference>
<dbReference type="RefSeq" id="WP_094816014.1">
    <property type="nucleotide sequence ID" value="NZ_NEVU01000003.1"/>
</dbReference>
<dbReference type="SUPFAM" id="SSF161098">
    <property type="entry name" value="MetI-like"/>
    <property type="match status" value="1"/>
</dbReference>
<comment type="similarity">
    <text evidence="7">Belongs to the binding-protein-dependent transport system permease family.</text>
</comment>
<accession>A0A261VEG4</accession>
<evidence type="ECO:0000256" key="1">
    <source>
        <dbReference type="ARBA" id="ARBA00004651"/>
    </source>
</evidence>
<dbReference type="PANTHER" id="PTHR30151">
    <property type="entry name" value="ALKANE SULFONATE ABC TRANSPORTER-RELATED, MEMBRANE SUBUNIT"/>
    <property type="match status" value="1"/>
</dbReference>
<proteinExistence type="inferred from homology"/>